<protein>
    <submittedName>
        <fullName evidence="2">Fas apoptotic inhibitory molecule</fullName>
    </submittedName>
</protein>
<sequence length="185" mass="20874">MSDRAEPQDIVGIWEVPMQDGVHRIEFEHGTTTGKRVIRVDGKEVLRKDWMFKLVGRELFEVGKMKCAVNVEALGTFAYEYTLEVNGKTYQKFTEQQNKALITWTFDLAGAATRVCLEKETMDVWVNGQKMDTAGEFVEDGTETHFEIGNNVCYVKGVSSGRKKTGIVHKLFVNSAEIPSSNIML</sequence>
<name>A0A914ULQ6_9BILA</name>
<dbReference type="InterPro" id="IPR038513">
    <property type="entry name" value="FAIM1_dom_sf"/>
</dbReference>
<dbReference type="InterPro" id="IPR010695">
    <property type="entry name" value="FAIM1"/>
</dbReference>
<dbReference type="Pfam" id="PF06905">
    <property type="entry name" value="FAIM1"/>
    <property type="match status" value="1"/>
</dbReference>
<keyword evidence="1" id="KW-1185">Reference proteome</keyword>
<evidence type="ECO:0000313" key="1">
    <source>
        <dbReference type="Proteomes" id="UP000887566"/>
    </source>
</evidence>
<dbReference type="Proteomes" id="UP000887566">
    <property type="component" value="Unplaced"/>
</dbReference>
<dbReference type="WBParaSite" id="PSAMB.scaffold10size141368.g28.t1">
    <property type="protein sequence ID" value="PSAMB.scaffold10size141368.g28.t1"/>
    <property type="gene ID" value="PSAMB.scaffold10size141368.g28"/>
</dbReference>
<dbReference type="FunFam" id="2.40.128.180:FF:000001">
    <property type="entry name" value="Fas apoptotic inhibitory molecule 1"/>
    <property type="match status" value="1"/>
</dbReference>
<reference evidence="2" key="1">
    <citation type="submission" date="2022-11" db="UniProtKB">
        <authorList>
            <consortium name="WormBaseParasite"/>
        </authorList>
    </citation>
    <scope>IDENTIFICATION</scope>
</reference>
<accession>A0A914ULQ6</accession>
<dbReference type="Gene3D" id="2.40.128.180">
    <property type="match status" value="2"/>
</dbReference>
<dbReference type="PANTHER" id="PTHR13088">
    <property type="entry name" value="FAS APOPTOTIC INHIBITORY MOLECULE FAIM"/>
    <property type="match status" value="1"/>
</dbReference>
<dbReference type="PANTHER" id="PTHR13088:SF3">
    <property type="entry name" value="FAS APOPTOTIC INHIBITORY MOLECULE 1"/>
    <property type="match status" value="1"/>
</dbReference>
<dbReference type="AlphaFoldDB" id="A0A914ULQ6"/>
<organism evidence="1 2">
    <name type="scientific">Plectus sambesii</name>
    <dbReference type="NCBI Taxonomy" id="2011161"/>
    <lineage>
        <taxon>Eukaryota</taxon>
        <taxon>Metazoa</taxon>
        <taxon>Ecdysozoa</taxon>
        <taxon>Nematoda</taxon>
        <taxon>Chromadorea</taxon>
        <taxon>Plectida</taxon>
        <taxon>Plectina</taxon>
        <taxon>Plectoidea</taxon>
        <taxon>Plectidae</taxon>
        <taxon>Plectus</taxon>
    </lineage>
</organism>
<dbReference type="GO" id="GO:1902042">
    <property type="term" value="P:negative regulation of extrinsic apoptotic signaling pathway via death domain receptors"/>
    <property type="evidence" value="ECO:0007669"/>
    <property type="project" value="TreeGrafter"/>
</dbReference>
<proteinExistence type="predicted"/>
<evidence type="ECO:0000313" key="2">
    <source>
        <dbReference type="WBParaSite" id="PSAMB.scaffold10size141368.g28.t1"/>
    </source>
</evidence>